<organism evidence="3 4">
    <name type="scientific">Paenibacillus selenitireducens</name>
    <dbReference type="NCBI Taxonomy" id="1324314"/>
    <lineage>
        <taxon>Bacteria</taxon>
        <taxon>Bacillati</taxon>
        <taxon>Bacillota</taxon>
        <taxon>Bacilli</taxon>
        <taxon>Bacillales</taxon>
        <taxon>Paenibacillaceae</taxon>
        <taxon>Paenibacillus</taxon>
    </lineage>
</organism>
<dbReference type="EMBL" id="MSZX01000005">
    <property type="protein sequence ID" value="OPA77518.1"/>
    <property type="molecule type" value="Genomic_DNA"/>
</dbReference>
<gene>
    <name evidence="3" type="ORF">BVG16_13785</name>
</gene>
<evidence type="ECO:0000256" key="1">
    <source>
        <dbReference type="SAM" id="MobiDB-lite"/>
    </source>
</evidence>
<sequence>MAKIDGYYILVESEEPNYEVDITDQPVEKGINLTDHVKRRARTISLSGYIVGEDASRIRTYLLDAQDNGKIVQYQGRNTFKGLLGGFSTKHDYKTADGFPFTLKLVEIRFAESSYVDTLPPPVKSQAAPVVNAGRKQTKNAKKSKKTSKKKDSKTVQKVTFKKGSPWAE</sequence>
<dbReference type="AlphaFoldDB" id="A0A1T2XCG3"/>
<feature type="region of interest" description="Disordered" evidence="1">
    <location>
        <begin position="121"/>
        <end position="169"/>
    </location>
</feature>
<comment type="caution">
    <text evidence="3">The sequence shown here is derived from an EMBL/GenBank/DDBJ whole genome shotgun (WGS) entry which is preliminary data.</text>
</comment>
<reference evidence="3 4" key="1">
    <citation type="submission" date="2017-01" db="EMBL/GenBank/DDBJ databases">
        <title>Genome analysis of Paenibacillus selenitrireducens ES3-24.</title>
        <authorList>
            <person name="Xu D."/>
            <person name="Yao R."/>
            <person name="Zheng S."/>
        </authorList>
    </citation>
    <scope>NUCLEOTIDE SEQUENCE [LARGE SCALE GENOMIC DNA]</scope>
    <source>
        <strain evidence="3 4">ES3-24</strain>
    </source>
</reference>
<dbReference type="STRING" id="1324314.BVG16_13785"/>
<dbReference type="RefSeq" id="WP_078499258.1">
    <property type="nucleotide sequence ID" value="NZ_MSZX01000005.1"/>
</dbReference>
<dbReference type="OrthoDB" id="2969869at2"/>
<keyword evidence="4" id="KW-1185">Reference proteome</keyword>
<accession>A0A1T2XCG3</accession>
<protein>
    <recommendedName>
        <fullName evidence="2">Dit-like phage tail protein N-terminal domain-containing protein</fullName>
    </recommendedName>
</protein>
<evidence type="ECO:0000313" key="3">
    <source>
        <dbReference type="EMBL" id="OPA77518.1"/>
    </source>
</evidence>
<name>A0A1T2XCG3_9BACL</name>
<dbReference type="Proteomes" id="UP000190188">
    <property type="component" value="Unassembled WGS sequence"/>
</dbReference>
<dbReference type="Pfam" id="PF21821">
    <property type="entry name" value="Dit_like"/>
    <property type="match status" value="1"/>
</dbReference>
<feature type="compositionally biased region" description="Basic residues" evidence="1">
    <location>
        <begin position="136"/>
        <end position="152"/>
    </location>
</feature>
<feature type="domain" description="Dit-like phage tail protein N-terminal" evidence="2">
    <location>
        <begin position="10"/>
        <end position="118"/>
    </location>
</feature>
<evidence type="ECO:0000259" key="2">
    <source>
        <dbReference type="Pfam" id="PF21821"/>
    </source>
</evidence>
<dbReference type="InterPro" id="IPR048494">
    <property type="entry name" value="Dit-like_N"/>
</dbReference>
<evidence type="ECO:0000313" key="4">
    <source>
        <dbReference type="Proteomes" id="UP000190188"/>
    </source>
</evidence>
<proteinExistence type="predicted"/>